<name>A0A930BQ76_9RHOO</name>
<dbReference type="InterPro" id="IPR032831">
    <property type="entry name" value="LptM_cons"/>
</dbReference>
<feature type="compositionally biased region" description="Polar residues" evidence="7">
    <location>
        <begin position="52"/>
        <end position="63"/>
    </location>
</feature>
<evidence type="ECO:0000256" key="4">
    <source>
        <dbReference type="ARBA" id="ARBA00023139"/>
    </source>
</evidence>
<dbReference type="PROSITE" id="PS51257">
    <property type="entry name" value="PROKAR_LIPOPROTEIN"/>
    <property type="match status" value="1"/>
</dbReference>
<keyword evidence="6 8" id="KW-0449">Lipoprotein</keyword>
<evidence type="ECO:0000256" key="6">
    <source>
        <dbReference type="ARBA" id="ARBA00023288"/>
    </source>
</evidence>
<keyword evidence="3" id="KW-0472">Membrane</keyword>
<evidence type="ECO:0000256" key="2">
    <source>
        <dbReference type="ARBA" id="ARBA00022729"/>
    </source>
</evidence>
<comment type="subcellular location">
    <subcellularLocation>
        <location evidence="1">Cell outer membrane</location>
        <topology evidence="1">Lipid-anchor</topology>
    </subcellularLocation>
</comment>
<comment type="caution">
    <text evidence="8">The sequence shown here is derived from an EMBL/GenBank/DDBJ whole genome shotgun (WGS) entry which is preliminary data.</text>
</comment>
<keyword evidence="5" id="KW-0998">Cell outer membrane</keyword>
<dbReference type="Proteomes" id="UP000718593">
    <property type="component" value="Unassembled WGS sequence"/>
</dbReference>
<evidence type="ECO:0000313" key="8">
    <source>
        <dbReference type="EMBL" id="MBF1163687.1"/>
    </source>
</evidence>
<feature type="region of interest" description="Disordered" evidence="7">
    <location>
        <begin position="20"/>
        <end position="63"/>
    </location>
</feature>
<evidence type="ECO:0000256" key="5">
    <source>
        <dbReference type="ARBA" id="ARBA00023237"/>
    </source>
</evidence>
<sequence length="63" mass="6494">MSRIAALLITLGLAACGMKGPLERPSGPAPEPLFGNPKPAPSTKVRPVKTGQDVSTDTQTPKP</sequence>
<accession>A0A930BQ76</accession>
<dbReference type="Pfam" id="PF13627">
    <property type="entry name" value="LptM_cons"/>
    <property type="match status" value="1"/>
</dbReference>
<protein>
    <submittedName>
        <fullName evidence="8">Lipoprotein</fullName>
    </submittedName>
</protein>
<keyword evidence="4" id="KW-0564">Palmitate</keyword>
<evidence type="ECO:0000256" key="3">
    <source>
        <dbReference type="ARBA" id="ARBA00023136"/>
    </source>
</evidence>
<dbReference type="GO" id="GO:0009279">
    <property type="term" value="C:cell outer membrane"/>
    <property type="evidence" value="ECO:0007669"/>
    <property type="project" value="UniProtKB-SubCell"/>
</dbReference>
<keyword evidence="2" id="KW-0732">Signal</keyword>
<evidence type="ECO:0000256" key="1">
    <source>
        <dbReference type="ARBA" id="ARBA00004459"/>
    </source>
</evidence>
<evidence type="ECO:0000313" key="9">
    <source>
        <dbReference type="Proteomes" id="UP000718593"/>
    </source>
</evidence>
<evidence type="ECO:0000256" key="7">
    <source>
        <dbReference type="SAM" id="MobiDB-lite"/>
    </source>
</evidence>
<dbReference type="EMBL" id="JABZMI010000010">
    <property type="protein sequence ID" value="MBF1163687.1"/>
    <property type="molecule type" value="Genomic_DNA"/>
</dbReference>
<dbReference type="NCBIfam" id="NF047847">
    <property type="entry name" value="SS_mature_LptM"/>
    <property type="match status" value="1"/>
</dbReference>
<proteinExistence type="predicted"/>
<reference evidence="8" key="1">
    <citation type="submission" date="2020-04" db="EMBL/GenBank/DDBJ databases">
        <title>Deep metagenomics examines the oral microbiome during advanced dental caries in children, revealing novel taxa and co-occurrences with host molecules.</title>
        <authorList>
            <person name="Baker J.L."/>
            <person name="Morton J.T."/>
            <person name="Dinis M."/>
            <person name="Alvarez R."/>
            <person name="Tran N.C."/>
            <person name="Knight R."/>
            <person name="Edlund A."/>
        </authorList>
    </citation>
    <scope>NUCLEOTIDE SEQUENCE</scope>
    <source>
        <strain evidence="8">JCVI_32_bin.24</strain>
    </source>
</reference>
<organism evidence="8 9">
    <name type="scientific">Dechloromonas agitata</name>
    <dbReference type="NCBI Taxonomy" id="73030"/>
    <lineage>
        <taxon>Bacteria</taxon>
        <taxon>Pseudomonadati</taxon>
        <taxon>Pseudomonadota</taxon>
        <taxon>Betaproteobacteria</taxon>
        <taxon>Rhodocyclales</taxon>
        <taxon>Azonexaceae</taxon>
        <taxon>Dechloromonas</taxon>
    </lineage>
</organism>
<dbReference type="AlphaFoldDB" id="A0A930BQ76"/>
<gene>
    <name evidence="8" type="ORF">HXL68_01475</name>
</gene>